<evidence type="ECO:0000256" key="7">
    <source>
        <dbReference type="SAM" id="Phobius"/>
    </source>
</evidence>
<evidence type="ECO:0000256" key="2">
    <source>
        <dbReference type="ARBA" id="ARBA00008079"/>
    </source>
</evidence>
<accession>A0A1H2Z5S3</accession>
<dbReference type="GO" id="GO:0009486">
    <property type="term" value="F:cytochrome bo3 ubiquinol oxidase activity"/>
    <property type="evidence" value="ECO:0007669"/>
    <property type="project" value="TreeGrafter"/>
</dbReference>
<dbReference type="AlphaFoldDB" id="A0A1H2Z5S3"/>
<sequence length="99" mass="10795">MSEQQHASAKHHVIGFALSLVLTFVALFLVINTPLSAGLKLTAIIILAIFQMLVQLVYFMHVTEGSKVYQIISISYGLFVAVCIVAGSIWLMLLNGMEG</sequence>
<evidence type="ECO:0000313" key="9">
    <source>
        <dbReference type="Proteomes" id="UP000198534"/>
    </source>
</evidence>
<reference evidence="8 9" key="1">
    <citation type="submission" date="2016-10" db="EMBL/GenBank/DDBJ databases">
        <authorList>
            <person name="de Groot N.N."/>
        </authorList>
    </citation>
    <scope>NUCLEOTIDE SEQUENCE [LARGE SCALE GENOMIC DNA]</scope>
    <source>
        <strain evidence="8 9">DSM 45610</strain>
    </source>
</reference>
<dbReference type="STRING" id="1048340.SAMN05444487_110129"/>
<evidence type="ECO:0000313" key="8">
    <source>
        <dbReference type="EMBL" id="SDX12813.1"/>
    </source>
</evidence>
<evidence type="ECO:0000256" key="5">
    <source>
        <dbReference type="ARBA" id="ARBA00022989"/>
    </source>
</evidence>
<dbReference type="OrthoDB" id="2375888at2"/>
<comment type="similarity">
    <text evidence="2">Belongs to the cytochrome c oxidase bacterial subunit 4 family.</text>
</comment>
<dbReference type="GO" id="GO:0005886">
    <property type="term" value="C:plasma membrane"/>
    <property type="evidence" value="ECO:0007669"/>
    <property type="project" value="UniProtKB-SubCell"/>
</dbReference>
<dbReference type="RefSeq" id="WP_091740641.1">
    <property type="nucleotide sequence ID" value="NZ_FNNQ01000010.1"/>
</dbReference>
<dbReference type="GO" id="GO:0015990">
    <property type="term" value="P:electron transport coupled proton transport"/>
    <property type="evidence" value="ECO:0007669"/>
    <property type="project" value="TreeGrafter"/>
</dbReference>
<dbReference type="PANTHER" id="PTHR36835:SF1">
    <property type="entry name" value="CYTOCHROME BO(3) UBIQUINOL OXIDASE SUBUNIT 4"/>
    <property type="match status" value="1"/>
</dbReference>
<keyword evidence="9" id="KW-1185">Reference proteome</keyword>
<evidence type="ECO:0000256" key="3">
    <source>
        <dbReference type="ARBA" id="ARBA00022475"/>
    </source>
</evidence>
<dbReference type="GO" id="GO:0015078">
    <property type="term" value="F:proton transmembrane transporter activity"/>
    <property type="evidence" value="ECO:0007669"/>
    <property type="project" value="TreeGrafter"/>
</dbReference>
<dbReference type="InterPro" id="IPR005171">
    <property type="entry name" value="Cyt_c_oxidase_su4_prok"/>
</dbReference>
<gene>
    <name evidence="8" type="ORF">SAMN05444487_110129</name>
</gene>
<feature type="transmembrane region" description="Helical" evidence="7">
    <location>
        <begin position="12"/>
        <end position="31"/>
    </location>
</feature>
<evidence type="ECO:0000256" key="4">
    <source>
        <dbReference type="ARBA" id="ARBA00022692"/>
    </source>
</evidence>
<feature type="transmembrane region" description="Helical" evidence="7">
    <location>
        <begin position="37"/>
        <end position="59"/>
    </location>
</feature>
<keyword evidence="4 7" id="KW-0812">Transmembrane</keyword>
<name>A0A1H2Z5S3_9BACL</name>
<keyword evidence="3" id="KW-1003">Cell membrane</keyword>
<dbReference type="GO" id="GO:0019646">
    <property type="term" value="P:aerobic electron transport chain"/>
    <property type="evidence" value="ECO:0007669"/>
    <property type="project" value="TreeGrafter"/>
</dbReference>
<evidence type="ECO:0000256" key="6">
    <source>
        <dbReference type="ARBA" id="ARBA00023136"/>
    </source>
</evidence>
<keyword evidence="5 7" id="KW-1133">Transmembrane helix</keyword>
<dbReference type="GO" id="GO:0009319">
    <property type="term" value="C:cytochrome o ubiquinol oxidase complex"/>
    <property type="evidence" value="ECO:0007669"/>
    <property type="project" value="TreeGrafter"/>
</dbReference>
<feature type="transmembrane region" description="Helical" evidence="7">
    <location>
        <begin position="71"/>
        <end position="93"/>
    </location>
</feature>
<keyword evidence="6 7" id="KW-0472">Membrane</keyword>
<dbReference type="PANTHER" id="PTHR36835">
    <property type="entry name" value="CYTOCHROME BO(3) UBIQUINOL OXIDASE SUBUNIT 4"/>
    <property type="match status" value="1"/>
</dbReference>
<dbReference type="Proteomes" id="UP000198534">
    <property type="component" value="Unassembled WGS sequence"/>
</dbReference>
<organism evidence="8 9">
    <name type="scientific">Marininema mesophilum</name>
    <dbReference type="NCBI Taxonomy" id="1048340"/>
    <lineage>
        <taxon>Bacteria</taxon>
        <taxon>Bacillati</taxon>
        <taxon>Bacillota</taxon>
        <taxon>Bacilli</taxon>
        <taxon>Bacillales</taxon>
        <taxon>Thermoactinomycetaceae</taxon>
        <taxon>Marininema</taxon>
    </lineage>
</organism>
<dbReference type="Pfam" id="PF03626">
    <property type="entry name" value="COX4_pro"/>
    <property type="match status" value="1"/>
</dbReference>
<protein>
    <submittedName>
        <fullName evidence="8">Cytochrome o ubiquinol oxidase operon protein cyoD</fullName>
    </submittedName>
</protein>
<dbReference type="InterPro" id="IPR050968">
    <property type="entry name" value="Cytochrome_c_oxidase_bac_sub4"/>
</dbReference>
<dbReference type="EMBL" id="FNNQ01000010">
    <property type="protein sequence ID" value="SDX12813.1"/>
    <property type="molecule type" value="Genomic_DNA"/>
</dbReference>
<comment type="subcellular location">
    <subcellularLocation>
        <location evidence="1">Cell membrane</location>
        <topology evidence="1">Multi-pass membrane protein</topology>
    </subcellularLocation>
</comment>
<proteinExistence type="inferred from homology"/>
<evidence type="ECO:0000256" key="1">
    <source>
        <dbReference type="ARBA" id="ARBA00004651"/>
    </source>
</evidence>